<comment type="caution">
    <text evidence="1">The sequence shown here is derived from an EMBL/GenBank/DDBJ whole genome shotgun (WGS) entry which is preliminary data.</text>
</comment>
<dbReference type="Proteomes" id="UP000027170">
    <property type="component" value="Unassembled WGS sequence"/>
</dbReference>
<name>A0A836MRM1_9NEIS</name>
<proteinExistence type="predicted"/>
<accession>A0A836MRM1</accession>
<sequence>MFSTPYNAPVGIPVGLVNGAKAWNARYKYDEPSTSNNVFCMLIPEMLI</sequence>
<evidence type="ECO:0000313" key="1">
    <source>
        <dbReference type="EMBL" id="KDN15135.1"/>
    </source>
</evidence>
<keyword evidence="2" id="KW-1185">Reference proteome</keyword>
<dbReference type="EMBL" id="JFZV01000003">
    <property type="protein sequence ID" value="KDN15135.1"/>
    <property type="molecule type" value="Genomic_DNA"/>
</dbReference>
<reference evidence="1 2" key="1">
    <citation type="submission" date="2014-03" db="EMBL/GenBank/DDBJ databases">
        <title>The genomes of two eusocial bee gut symbionts.</title>
        <authorList>
            <person name="Kwong W.K."/>
            <person name="Engel P."/>
            <person name="Koch H."/>
            <person name="Moran N.A."/>
        </authorList>
    </citation>
    <scope>NUCLEOTIDE SEQUENCE [LARGE SCALE GENOMIC DNA]</scope>
    <source>
        <strain evidence="2">wkB29</strain>
    </source>
</reference>
<organism evidence="1 2">
    <name type="scientific">Snodgrassella communis</name>
    <dbReference type="NCBI Taxonomy" id="2946699"/>
    <lineage>
        <taxon>Bacteria</taxon>
        <taxon>Pseudomonadati</taxon>
        <taxon>Pseudomonadota</taxon>
        <taxon>Betaproteobacteria</taxon>
        <taxon>Neisseriales</taxon>
        <taxon>Neisseriaceae</taxon>
        <taxon>Snodgrassella</taxon>
    </lineage>
</organism>
<gene>
    <name evidence="1" type="ORF">SALWKB29_0761</name>
</gene>
<dbReference type="AlphaFoldDB" id="A0A836MRM1"/>
<protein>
    <submittedName>
        <fullName evidence="1">Uncharacterized protein</fullName>
    </submittedName>
</protein>
<evidence type="ECO:0000313" key="2">
    <source>
        <dbReference type="Proteomes" id="UP000027170"/>
    </source>
</evidence>